<name>A0A0H1BL37_9EURO</name>
<keyword evidence="1" id="KW-0862">Zinc</keyword>
<feature type="compositionally biased region" description="Polar residues" evidence="2">
    <location>
        <begin position="22"/>
        <end position="52"/>
    </location>
</feature>
<sequence length="234" mass="25410">MSGRGDKRLPTSANAIRFGISDSASSDFAAPNSSGFNGDNQPSHEQNPSFNAESDRGMLEQAPLPNDQIGGPLSLDKRPPAPVLSGTQAFFRQVLSVGLDNDATHRSDSASHAISYGPPPYIQGEHAQHIESPPQAKPELLPIQDYQVFSSGGGTNTWKCDACPAATYAKKSELTSHRKNHHSSDTLYKYACTVPGCGLKFERRDKLNAHSTWHERGTIRKIEVVEDATSWVLP</sequence>
<evidence type="ECO:0000259" key="3">
    <source>
        <dbReference type="PROSITE" id="PS50157"/>
    </source>
</evidence>
<feature type="region of interest" description="Disordered" evidence="2">
    <location>
        <begin position="20"/>
        <end position="72"/>
    </location>
</feature>
<dbReference type="InterPro" id="IPR013087">
    <property type="entry name" value="Znf_C2H2_type"/>
</dbReference>
<comment type="caution">
    <text evidence="4">The sequence shown here is derived from an EMBL/GenBank/DDBJ whole genome shotgun (WGS) entry which is preliminary data.</text>
</comment>
<evidence type="ECO:0000313" key="5">
    <source>
        <dbReference type="Proteomes" id="UP000053573"/>
    </source>
</evidence>
<dbReference type="PROSITE" id="PS00028">
    <property type="entry name" value="ZINC_FINGER_C2H2_1"/>
    <property type="match status" value="1"/>
</dbReference>
<feature type="domain" description="C2H2-type" evidence="3">
    <location>
        <begin position="190"/>
        <end position="214"/>
    </location>
</feature>
<accession>A0A0H1BL37</accession>
<dbReference type="Gene3D" id="3.30.160.60">
    <property type="entry name" value="Classic Zinc Finger"/>
    <property type="match status" value="1"/>
</dbReference>
<organism evidence="4 5">
    <name type="scientific">Blastomyces silverae</name>
    <dbReference type="NCBI Taxonomy" id="2060906"/>
    <lineage>
        <taxon>Eukaryota</taxon>
        <taxon>Fungi</taxon>
        <taxon>Dikarya</taxon>
        <taxon>Ascomycota</taxon>
        <taxon>Pezizomycotina</taxon>
        <taxon>Eurotiomycetes</taxon>
        <taxon>Eurotiomycetidae</taxon>
        <taxon>Onygenales</taxon>
        <taxon>Ajellomycetaceae</taxon>
        <taxon>Blastomyces</taxon>
    </lineage>
</organism>
<keyword evidence="1" id="KW-0479">Metal-binding</keyword>
<gene>
    <name evidence="4" type="ORF">EMPG_13036</name>
</gene>
<reference evidence="5" key="1">
    <citation type="journal article" date="2015" name="PLoS Genet.">
        <title>The dynamic genome and transcriptome of the human fungal pathogen Blastomyces and close relative Emmonsia.</title>
        <authorList>
            <person name="Munoz J.F."/>
            <person name="Gauthier G.M."/>
            <person name="Desjardins C.A."/>
            <person name="Gallo J.E."/>
            <person name="Holder J."/>
            <person name="Sullivan T.D."/>
            <person name="Marty A.J."/>
            <person name="Carmen J.C."/>
            <person name="Chen Z."/>
            <person name="Ding L."/>
            <person name="Gujja S."/>
            <person name="Magrini V."/>
            <person name="Misas E."/>
            <person name="Mitreva M."/>
            <person name="Priest M."/>
            <person name="Saif S."/>
            <person name="Whiston E.A."/>
            <person name="Young S."/>
            <person name="Zeng Q."/>
            <person name="Goldman W.E."/>
            <person name="Mardis E.R."/>
            <person name="Taylor J.W."/>
            <person name="McEwen J.G."/>
            <person name="Clay O.K."/>
            <person name="Klein B.S."/>
            <person name="Cuomo C.A."/>
        </authorList>
    </citation>
    <scope>NUCLEOTIDE SEQUENCE [LARGE SCALE GENOMIC DNA]</scope>
    <source>
        <strain evidence="5">UAMH 139</strain>
    </source>
</reference>
<dbReference type="AlphaFoldDB" id="A0A0H1BL37"/>
<dbReference type="SMART" id="SM00355">
    <property type="entry name" value="ZnF_C2H2"/>
    <property type="match status" value="2"/>
</dbReference>
<evidence type="ECO:0000256" key="2">
    <source>
        <dbReference type="SAM" id="MobiDB-lite"/>
    </source>
</evidence>
<evidence type="ECO:0000256" key="1">
    <source>
        <dbReference type="PROSITE-ProRule" id="PRU00042"/>
    </source>
</evidence>
<dbReference type="OrthoDB" id="8117402at2759"/>
<keyword evidence="5" id="KW-1185">Reference proteome</keyword>
<protein>
    <recommendedName>
        <fullName evidence="3">C2H2-type domain-containing protein</fullName>
    </recommendedName>
</protein>
<dbReference type="PROSITE" id="PS50157">
    <property type="entry name" value="ZINC_FINGER_C2H2_2"/>
    <property type="match status" value="1"/>
</dbReference>
<dbReference type="GO" id="GO:0008270">
    <property type="term" value="F:zinc ion binding"/>
    <property type="evidence" value="ECO:0007669"/>
    <property type="project" value="UniProtKB-KW"/>
</dbReference>
<keyword evidence="1" id="KW-0863">Zinc-finger</keyword>
<dbReference type="EMBL" id="LDEV01001330">
    <property type="protein sequence ID" value="KLJ11818.1"/>
    <property type="molecule type" value="Genomic_DNA"/>
</dbReference>
<dbReference type="Proteomes" id="UP000053573">
    <property type="component" value="Unassembled WGS sequence"/>
</dbReference>
<proteinExistence type="predicted"/>
<evidence type="ECO:0000313" key="4">
    <source>
        <dbReference type="EMBL" id="KLJ11818.1"/>
    </source>
</evidence>